<dbReference type="PANTHER" id="PTHR30457:SF12">
    <property type="entry name" value="5'_3'-NUCLEOTIDASE SURE"/>
    <property type="match status" value="1"/>
</dbReference>
<dbReference type="Gene3D" id="3.40.1210.10">
    <property type="entry name" value="Survival protein SurE-like phosphatase/nucleotidase"/>
    <property type="match status" value="1"/>
</dbReference>
<feature type="binding site" evidence="9">
    <location>
        <position position="7"/>
    </location>
    <ligand>
        <name>a divalent metal cation</name>
        <dbReference type="ChEBI" id="CHEBI:60240"/>
    </ligand>
</feature>
<evidence type="ECO:0000256" key="6">
    <source>
        <dbReference type="ARBA" id="ARBA00022723"/>
    </source>
</evidence>
<evidence type="ECO:0000256" key="1">
    <source>
        <dbReference type="ARBA" id="ARBA00000815"/>
    </source>
</evidence>
<dbReference type="GO" id="GO:0000166">
    <property type="term" value="F:nucleotide binding"/>
    <property type="evidence" value="ECO:0007669"/>
    <property type="project" value="UniProtKB-KW"/>
</dbReference>
<evidence type="ECO:0000256" key="4">
    <source>
        <dbReference type="ARBA" id="ARBA00011062"/>
    </source>
</evidence>
<evidence type="ECO:0000256" key="3">
    <source>
        <dbReference type="ARBA" id="ARBA00004496"/>
    </source>
</evidence>
<dbReference type="Pfam" id="PF01975">
    <property type="entry name" value="SurE"/>
    <property type="match status" value="1"/>
</dbReference>
<dbReference type="InterPro" id="IPR002828">
    <property type="entry name" value="SurE-like_Pase/nucleotidase"/>
</dbReference>
<protein>
    <recommendedName>
        <fullName evidence="9">5'-nucleotidase SurE</fullName>
        <ecNumber evidence="9">3.1.3.5</ecNumber>
    </recommendedName>
    <alternativeName>
        <fullName evidence="9">Nucleoside 5'-monophosphate phosphohydrolase</fullName>
    </alternativeName>
</protein>
<dbReference type="NCBIfam" id="NF001492">
    <property type="entry name" value="PRK00346.2-2"/>
    <property type="match status" value="1"/>
</dbReference>
<name>A0A5D8QAL2_9THEO</name>
<comment type="similarity">
    <text evidence="4 9">Belongs to the SurE nucleotidase family.</text>
</comment>
<keyword evidence="7 9" id="KW-0547">Nucleotide-binding</keyword>
<dbReference type="GO" id="GO:0004309">
    <property type="term" value="F:exopolyphosphatase activity"/>
    <property type="evidence" value="ECO:0007669"/>
    <property type="project" value="TreeGrafter"/>
</dbReference>
<comment type="catalytic activity">
    <reaction evidence="1 9">
        <text>a ribonucleoside 5'-phosphate + H2O = a ribonucleoside + phosphate</text>
        <dbReference type="Rhea" id="RHEA:12484"/>
        <dbReference type="ChEBI" id="CHEBI:15377"/>
        <dbReference type="ChEBI" id="CHEBI:18254"/>
        <dbReference type="ChEBI" id="CHEBI:43474"/>
        <dbReference type="ChEBI" id="CHEBI:58043"/>
        <dbReference type="EC" id="3.1.3.5"/>
    </reaction>
</comment>
<accession>A0A5D8QAL2</accession>
<gene>
    <name evidence="9 11" type="primary">surE</name>
    <name evidence="11" type="ORF">FWJ32_11965</name>
</gene>
<feature type="binding site" evidence="9">
    <location>
        <position position="38"/>
    </location>
    <ligand>
        <name>a divalent metal cation</name>
        <dbReference type="ChEBI" id="CHEBI:60240"/>
    </ligand>
</feature>
<proteinExistence type="inferred from homology"/>
<comment type="subcellular location">
    <subcellularLocation>
        <location evidence="3 9">Cytoplasm</location>
    </subcellularLocation>
</comment>
<evidence type="ECO:0000256" key="7">
    <source>
        <dbReference type="ARBA" id="ARBA00022741"/>
    </source>
</evidence>
<dbReference type="InterPro" id="IPR030048">
    <property type="entry name" value="SurE"/>
</dbReference>
<dbReference type="FunFam" id="3.40.1210.10:FF:000001">
    <property type="entry name" value="5'/3'-nucleotidase SurE"/>
    <property type="match status" value="1"/>
</dbReference>
<reference evidence="11 12" key="1">
    <citation type="submission" date="2019-08" db="EMBL/GenBank/DDBJ databases">
        <title>Calorimonas adulescens gen. nov., sp. nov., an anaerobic thermophilic bacterium from Sakhalin hot spring.</title>
        <authorList>
            <person name="Khomyakova M.A."/>
            <person name="Merkel A.Y."/>
            <person name="Novikov A."/>
            <person name="Bonch-Osmolovskaya E.A."/>
            <person name="Slobodkin A.I."/>
        </authorList>
    </citation>
    <scope>NUCLEOTIDE SEQUENCE [LARGE SCALE GENOMIC DNA]</scope>
    <source>
        <strain evidence="11 12">A05MB</strain>
    </source>
</reference>
<dbReference type="GO" id="GO:0008254">
    <property type="term" value="F:3'-nucleotidase activity"/>
    <property type="evidence" value="ECO:0007669"/>
    <property type="project" value="TreeGrafter"/>
</dbReference>
<evidence type="ECO:0000313" key="12">
    <source>
        <dbReference type="Proteomes" id="UP000322976"/>
    </source>
</evidence>
<feature type="binding site" evidence="9">
    <location>
        <position position="8"/>
    </location>
    <ligand>
        <name>a divalent metal cation</name>
        <dbReference type="ChEBI" id="CHEBI:60240"/>
    </ligand>
</feature>
<feature type="domain" description="Survival protein SurE-like phosphatase/nucleotidase" evidence="10">
    <location>
        <begin position="2"/>
        <end position="191"/>
    </location>
</feature>
<dbReference type="GO" id="GO:0046872">
    <property type="term" value="F:metal ion binding"/>
    <property type="evidence" value="ECO:0007669"/>
    <property type="project" value="UniProtKB-UniRule"/>
</dbReference>
<dbReference type="GO" id="GO:0005737">
    <property type="term" value="C:cytoplasm"/>
    <property type="evidence" value="ECO:0007669"/>
    <property type="project" value="UniProtKB-SubCell"/>
</dbReference>
<comment type="cofactor">
    <cofactor evidence="2">
        <name>Mg(2+)</name>
        <dbReference type="ChEBI" id="CHEBI:18420"/>
    </cofactor>
</comment>
<evidence type="ECO:0000313" key="11">
    <source>
        <dbReference type="EMBL" id="TZE80816.1"/>
    </source>
</evidence>
<comment type="cofactor">
    <cofactor evidence="9">
        <name>a divalent metal cation</name>
        <dbReference type="ChEBI" id="CHEBI:60240"/>
    </cofactor>
    <text evidence="9">Binds 1 divalent metal cation per subunit.</text>
</comment>
<dbReference type="SUPFAM" id="SSF64167">
    <property type="entry name" value="SurE-like"/>
    <property type="match status" value="1"/>
</dbReference>
<dbReference type="HAMAP" id="MF_00060">
    <property type="entry name" value="SurE"/>
    <property type="match status" value="1"/>
</dbReference>
<sequence>MVLLTNDDGIYSPGIHNLAYVLSKIYEVLVVAPDKERSAVSHAITMHKPLRVSELQYYSNEKLYKSFCVNGTPADCVKLSMEVLLKSKPDFVISGINRGANLGTDIIYSGTVSAAIEAHFYGVPAIAVSIAEHENVRYDFTSYFICDLISSLLGNYDDLSNLLININIPGDGNIKKVKGIKVTTLGTVKYENSFEERVDPHHRKYYWLSGKKIDTNNQPGTDVNAIDNGFISLTPLRISLNDYKGIDSLNNLIKVIDLNKILFKMK</sequence>
<dbReference type="PANTHER" id="PTHR30457">
    <property type="entry name" value="5'-NUCLEOTIDASE SURE"/>
    <property type="match status" value="1"/>
</dbReference>
<keyword evidence="5 9" id="KW-0963">Cytoplasm</keyword>
<comment type="caution">
    <text evidence="11">The sequence shown here is derived from an EMBL/GenBank/DDBJ whole genome shotgun (WGS) entry which is preliminary data.</text>
</comment>
<dbReference type="Proteomes" id="UP000322976">
    <property type="component" value="Unassembled WGS sequence"/>
</dbReference>
<evidence type="ECO:0000256" key="5">
    <source>
        <dbReference type="ARBA" id="ARBA00022490"/>
    </source>
</evidence>
<dbReference type="EC" id="3.1.3.5" evidence="9"/>
<keyword evidence="6 9" id="KW-0479">Metal-binding</keyword>
<dbReference type="GO" id="GO:0008253">
    <property type="term" value="F:5'-nucleotidase activity"/>
    <property type="evidence" value="ECO:0007669"/>
    <property type="project" value="UniProtKB-UniRule"/>
</dbReference>
<dbReference type="NCBIfam" id="TIGR00087">
    <property type="entry name" value="surE"/>
    <property type="match status" value="1"/>
</dbReference>
<dbReference type="RefSeq" id="WP_149546196.1">
    <property type="nucleotide sequence ID" value="NZ_VTPS01000023.1"/>
</dbReference>
<feature type="binding site" evidence="9">
    <location>
        <position position="97"/>
    </location>
    <ligand>
        <name>a divalent metal cation</name>
        <dbReference type="ChEBI" id="CHEBI:60240"/>
    </ligand>
</feature>
<keyword evidence="12" id="KW-1185">Reference proteome</keyword>
<dbReference type="EMBL" id="VTPS01000023">
    <property type="protein sequence ID" value="TZE80816.1"/>
    <property type="molecule type" value="Genomic_DNA"/>
</dbReference>
<keyword evidence="8 9" id="KW-0378">Hydrolase</keyword>
<evidence type="ECO:0000259" key="10">
    <source>
        <dbReference type="Pfam" id="PF01975"/>
    </source>
</evidence>
<dbReference type="AlphaFoldDB" id="A0A5D8QAL2"/>
<comment type="function">
    <text evidence="9">Nucleotidase that shows phosphatase activity on nucleoside 5'-monophosphates.</text>
</comment>
<evidence type="ECO:0000256" key="2">
    <source>
        <dbReference type="ARBA" id="ARBA00001946"/>
    </source>
</evidence>
<dbReference type="NCBIfam" id="NF001490">
    <property type="entry name" value="PRK00346.1-4"/>
    <property type="match status" value="1"/>
</dbReference>
<dbReference type="InterPro" id="IPR036523">
    <property type="entry name" value="SurE-like_sf"/>
</dbReference>
<evidence type="ECO:0000256" key="9">
    <source>
        <dbReference type="HAMAP-Rule" id="MF_00060"/>
    </source>
</evidence>
<organism evidence="11 12">
    <name type="scientific">Calorimonas adulescens</name>
    <dbReference type="NCBI Taxonomy" id="2606906"/>
    <lineage>
        <taxon>Bacteria</taxon>
        <taxon>Bacillati</taxon>
        <taxon>Bacillota</taxon>
        <taxon>Clostridia</taxon>
        <taxon>Thermoanaerobacterales</taxon>
        <taxon>Thermoanaerobacteraceae</taxon>
        <taxon>Calorimonas</taxon>
    </lineage>
</organism>
<evidence type="ECO:0000256" key="8">
    <source>
        <dbReference type="ARBA" id="ARBA00022801"/>
    </source>
</evidence>